<gene>
    <name evidence="5" type="ORF">Asi02nite_61960</name>
</gene>
<dbReference type="InterPro" id="IPR027417">
    <property type="entry name" value="P-loop_NTPase"/>
</dbReference>
<sequence>MIGRDAELAVLVTALDAVAAGDGALLVVEGPAGIGKTTLLDATAARARHRGITVLRARGNPLERDFPFGIARQLFAPLQTGPSWPDLCRGPAALADRVLGAVPPPAGAADATAAAAHGLFCLTANQAAARRTVLCVDDLHWADLPSLRWLVGVARRVDDLGVALVAAVRTGVPSEDPGVLGELLAGASVRLGPLPPGPAAALVRAALPTAGPAFADACHQAAAGNPFLLGALLAQLAGGPMTPDAVAAAGTPGPERVGRWVDQQLRTLPDGCAELARTLAVLGPAPQPRHAAALAGLDLDRAAVLADTLRAAGILAPTETLALAHPIVATALHDGLGPGERGVRHARAARLLAADGGDPARAAPHLLRAAPAGDPAAVALLRAAAERSTARGAPEAAATFLRRALAEPPGDPEVDAAIRLDLALALAAERRPGATELAREVVARIHAPAARADAALRCGRGLALTGDGAAAIELYRMVLDDPAGVPEPALARLEAELVAAAWTDRRTLPLLRAALRRPRTAVPLWRVNAATAAVFAGGTAADCHALLDPVLDDDLLAAEPDSLLPTVATIGLILVEDLDRVRAMCRAAVVAAEERGWPSTAAHGRFLLAHALLAAGEVGPAAAEAGAAVAFKLRGATPAGALQWALAPLVDALVEAGRPAEAEAALAEARELPPDAVSTPMVLQSRARLRLVQGRPREALEDLREAGVRWAAAEVVHPGLVTWRADAVAPLLALGERTEAARLVREHAELAERAGTAGPRAAALRAAALLDRGGRIDLLRAAVRETAGSPARLAYAYALFDLGCALRRANQRTEAREPLRAALDIAAAGGAQRLAGRARDELHAAGARPRRDAVRGPDALTDGEQRVADLAARGLTNREIAERLTVSRRTVETHLAHAYQKLRIHSRAAPTAARCRRRASDRGTARRRARHSSPG</sequence>
<dbReference type="Pfam" id="PF13191">
    <property type="entry name" value="AAA_16"/>
    <property type="match status" value="1"/>
</dbReference>
<dbReference type="InterPro" id="IPR011990">
    <property type="entry name" value="TPR-like_helical_dom_sf"/>
</dbReference>
<organism evidence="5 6">
    <name type="scientific">Asanoa siamensis</name>
    <dbReference type="NCBI Taxonomy" id="926357"/>
    <lineage>
        <taxon>Bacteria</taxon>
        <taxon>Bacillati</taxon>
        <taxon>Actinomycetota</taxon>
        <taxon>Actinomycetes</taxon>
        <taxon>Micromonosporales</taxon>
        <taxon>Micromonosporaceae</taxon>
        <taxon>Asanoa</taxon>
    </lineage>
</organism>
<evidence type="ECO:0000313" key="5">
    <source>
        <dbReference type="EMBL" id="GIF76678.1"/>
    </source>
</evidence>
<dbReference type="Pfam" id="PF00196">
    <property type="entry name" value="GerE"/>
    <property type="match status" value="1"/>
</dbReference>
<feature type="domain" description="HTH luxR-type" evidence="4">
    <location>
        <begin position="853"/>
        <end position="918"/>
    </location>
</feature>
<dbReference type="PROSITE" id="PS00622">
    <property type="entry name" value="HTH_LUXR_1"/>
    <property type="match status" value="1"/>
</dbReference>
<keyword evidence="6" id="KW-1185">Reference proteome</keyword>
<dbReference type="InterPro" id="IPR041664">
    <property type="entry name" value="AAA_16"/>
</dbReference>
<name>A0ABQ4CZF6_9ACTN</name>
<evidence type="ECO:0000313" key="6">
    <source>
        <dbReference type="Proteomes" id="UP000604117"/>
    </source>
</evidence>
<feature type="region of interest" description="Disordered" evidence="3">
    <location>
        <begin position="837"/>
        <end position="861"/>
    </location>
</feature>
<dbReference type="PROSITE" id="PS50043">
    <property type="entry name" value="HTH_LUXR_2"/>
    <property type="match status" value="1"/>
</dbReference>
<accession>A0ABQ4CZF6</accession>
<protein>
    <recommendedName>
        <fullName evidence="4">HTH luxR-type domain-containing protein</fullName>
    </recommendedName>
</protein>
<dbReference type="SMART" id="SM00421">
    <property type="entry name" value="HTH_LUXR"/>
    <property type="match status" value="1"/>
</dbReference>
<feature type="compositionally biased region" description="Basic residues" evidence="3">
    <location>
        <begin position="925"/>
        <end position="935"/>
    </location>
</feature>
<evidence type="ECO:0000256" key="3">
    <source>
        <dbReference type="SAM" id="MobiDB-lite"/>
    </source>
</evidence>
<keyword evidence="2" id="KW-0067">ATP-binding</keyword>
<dbReference type="SUPFAM" id="SSF46894">
    <property type="entry name" value="C-terminal effector domain of the bipartite response regulators"/>
    <property type="match status" value="1"/>
</dbReference>
<dbReference type="RefSeq" id="WP_203717548.1">
    <property type="nucleotide sequence ID" value="NZ_BONE01000067.1"/>
</dbReference>
<dbReference type="Gene3D" id="1.25.40.10">
    <property type="entry name" value="Tetratricopeptide repeat domain"/>
    <property type="match status" value="1"/>
</dbReference>
<dbReference type="Proteomes" id="UP000604117">
    <property type="component" value="Unassembled WGS sequence"/>
</dbReference>
<comment type="caution">
    <text evidence="5">The sequence shown here is derived from an EMBL/GenBank/DDBJ whole genome shotgun (WGS) entry which is preliminary data.</text>
</comment>
<dbReference type="SUPFAM" id="SSF48452">
    <property type="entry name" value="TPR-like"/>
    <property type="match status" value="1"/>
</dbReference>
<evidence type="ECO:0000256" key="2">
    <source>
        <dbReference type="ARBA" id="ARBA00022840"/>
    </source>
</evidence>
<feature type="compositionally biased region" description="Basic and acidic residues" evidence="3">
    <location>
        <begin position="837"/>
        <end position="855"/>
    </location>
</feature>
<dbReference type="InterPro" id="IPR000792">
    <property type="entry name" value="Tscrpt_reg_LuxR_C"/>
</dbReference>
<dbReference type="InterPro" id="IPR016032">
    <property type="entry name" value="Sig_transdc_resp-reg_C-effctor"/>
</dbReference>
<evidence type="ECO:0000256" key="1">
    <source>
        <dbReference type="ARBA" id="ARBA00022741"/>
    </source>
</evidence>
<dbReference type="EMBL" id="BONE01000067">
    <property type="protein sequence ID" value="GIF76678.1"/>
    <property type="molecule type" value="Genomic_DNA"/>
</dbReference>
<dbReference type="Gene3D" id="1.10.10.10">
    <property type="entry name" value="Winged helix-like DNA-binding domain superfamily/Winged helix DNA-binding domain"/>
    <property type="match status" value="1"/>
</dbReference>
<dbReference type="InterPro" id="IPR036388">
    <property type="entry name" value="WH-like_DNA-bd_sf"/>
</dbReference>
<evidence type="ECO:0000259" key="4">
    <source>
        <dbReference type="PROSITE" id="PS50043"/>
    </source>
</evidence>
<reference evidence="5 6" key="1">
    <citation type="submission" date="2021-01" db="EMBL/GenBank/DDBJ databases">
        <title>Whole genome shotgun sequence of Asanoa siamensis NBRC 107932.</title>
        <authorList>
            <person name="Komaki H."/>
            <person name="Tamura T."/>
        </authorList>
    </citation>
    <scope>NUCLEOTIDE SEQUENCE [LARGE SCALE GENOMIC DNA]</scope>
    <source>
        <strain evidence="5 6">NBRC 107932</strain>
    </source>
</reference>
<dbReference type="PANTHER" id="PTHR16305:SF35">
    <property type="entry name" value="TRANSCRIPTIONAL ACTIVATOR DOMAIN"/>
    <property type="match status" value="1"/>
</dbReference>
<keyword evidence="1" id="KW-0547">Nucleotide-binding</keyword>
<dbReference type="PANTHER" id="PTHR16305">
    <property type="entry name" value="TESTICULAR SOLUBLE ADENYLYL CYCLASE"/>
    <property type="match status" value="1"/>
</dbReference>
<proteinExistence type="predicted"/>
<dbReference type="CDD" id="cd06170">
    <property type="entry name" value="LuxR_C_like"/>
    <property type="match status" value="1"/>
</dbReference>
<dbReference type="PRINTS" id="PR00038">
    <property type="entry name" value="HTHLUXR"/>
</dbReference>
<feature type="region of interest" description="Disordered" evidence="3">
    <location>
        <begin position="907"/>
        <end position="935"/>
    </location>
</feature>
<dbReference type="SUPFAM" id="SSF52540">
    <property type="entry name" value="P-loop containing nucleoside triphosphate hydrolases"/>
    <property type="match status" value="1"/>
</dbReference>